<reference evidence="1" key="1">
    <citation type="journal article" date="2021" name="Proc. Natl. Acad. Sci. U.S.A.">
        <title>A Catalog of Tens of Thousands of Viruses from Human Metagenomes Reveals Hidden Associations with Chronic Diseases.</title>
        <authorList>
            <person name="Tisza M.J."/>
            <person name="Buck C.B."/>
        </authorList>
    </citation>
    <scope>NUCLEOTIDE SEQUENCE</scope>
    <source>
        <strain evidence="1">CtNQV2</strain>
    </source>
</reference>
<accession>A0A8S5S0I5</accession>
<organism evidence="1">
    <name type="scientific">Myoviridae sp. ctNQV2</name>
    <dbReference type="NCBI Taxonomy" id="2827683"/>
    <lineage>
        <taxon>Viruses</taxon>
        <taxon>Duplodnaviria</taxon>
        <taxon>Heunggongvirae</taxon>
        <taxon>Uroviricota</taxon>
        <taxon>Caudoviricetes</taxon>
    </lineage>
</organism>
<proteinExistence type="predicted"/>
<protein>
    <submittedName>
        <fullName evidence="1">Uncharacterized protein</fullName>
    </submittedName>
</protein>
<evidence type="ECO:0000313" key="1">
    <source>
        <dbReference type="EMBL" id="DAF44186.1"/>
    </source>
</evidence>
<name>A0A8S5S0I5_9CAUD</name>
<dbReference type="EMBL" id="BK032510">
    <property type="protein sequence ID" value="DAF44186.1"/>
    <property type="molecule type" value="Genomic_DNA"/>
</dbReference>
<sequence>MRKIIISILCIINFISCVPNEMLEDVKVSENIVEIPNEEVNDTIPENDIEYIKNKINVDNNDKIVDYCIINKDSIWVLSM</sequence>